<evidence type="ECO:0000256" key="1">
    <source>
        <dbReference type="SAM" id="Phobius"/>
    </source>
</evidence>
<reference evidence="2 3" key="1">
    <citation type="submission" date="2024-01" db="EMBL/GenBank/DDBJ databases">
        <title>Genome assemblies of Stephania.</title>
        <authorList>
            <person name="Yang L."/>
        </authorList>
    </citation>
    <scope>NUCLEOTIDE SEQUENCE [LARGE SCALE GENOMIC DNA]</scope>
    <source>
        <strain evidence="2">YNDBR</strain>
        <tissue evidence="2">Leaf</tissue>
    </source>
</reference>
<dbReference type="Proteomes" id="UP001420932">
    <property type="component" value="Unassembled WGS sequence"/>
</dbReference>
<keyword evidence="1" id="KW-1133">Transmembrane helix</keyword>
<dbReference type="AlphaFoldDB" id="A0AAP0KX92"/>
<protein>
    <submittedName>
        <fullName evidence="2">Uncharacterized protein</fullName>
    </submittedName>
</protein>
<comment type="caution">
    <text evidence="2">The sequence shown here is derived from an EMBL/GenBank/DDBJ whole genome shotgun (WGS) entry which is preliminary data.</text>
</comment>
<evidence type="ECO:0000313" key="3">
    <source>
        <dbReference type="Proteomes" id="UP001420932"/>
    </source>
</evidence>
<accession>A0AAP0KX92</accession>
<name>A0AAP0KX92_9MAGN</name>
<dbReference type="EMBL" id="JBBNAF010000003">
    <property type="protein sequence ID" value="KAK9159663.1"/>
    <property type="molecule type" value="Genomic_DNA"/>
</dbReference>
<keyword evidence="1" id="KW-0472">Membrane</keyword>
<feature type="transmembrane region" description="Helical" evidence="1">
    <location>
        <begin position="140"/>
        <end position="160"/>
    </location>
</feature>
<keyword evidence="1" id="KW-0812">Transmembrane</keyword>
<dbReference type="PANTHER" id="PTHR35307">
    <property type="entry name" value="PROTEIN, PUTATIVE-RELATED"/>
    <property type="match status" value="1"/>
</dbReference>
<keyword evidence="3" id="KW-1185">Reference proteome</keyword>
<feature type="transmembrane region" description="Helical" evidence="1">
    <location>
        <begin position="36"/>
        <end position="56"/>
    </location>
</feature>
<feature type="transmembrane region" description="Helical" evidence="1">
    <location>
        <begin position="68"/>
        <end position="87"/>
    </location>
</feature>
<proteinExistence type="predicted"/>
<evidence type="ECO:0000313" key="2">
    <source>
        <dbReference type="EMBL" id="KAK9159663.1"/>
    </source>
</evidence>
<dbReference type="PANTHER" id="PTHR35307:SF8">
    <property type="entry name" value="GUSTATORY RECEPTOR"/>
    <property type="match status" value="1"/>
</dbReference>
<gene>
    <name evidence="2" type="ORF">Syun_006004</name>
</gene>
<sequence>MPSAHDQLSKLTGTALICICMGFMMPSLGINRGSENWSNVLALSILVVTVVGNICIQLHTGVIILFRAEHIIMLCCMMLLLLAYFAATFEINSQRGFSVDPNKDLFKKGEGSMLERLKLCYLFAYHCNPQLVLCKDVDSVPISVLCIVSPVVLFQAVICYRLNCYRLRGSIGKRVMVTVYLRYELLSERRRYLSIECTLGALIQVCRYLIVAWVRAGRRGSRPKLESAGLLP</sequence>
<feature type="transmembrane region" description="Helical" evidence="1">
    <location>
        <begin position="12"/>
        <end position="30"/>
    </location>
</feature>
<organism evidence="2 3">
    <name type="scientific">Stephania yunnanensis</name>
    <dbReference type="NCBI Taxonomy" id="152371"/>
    <lineage>
        <taxon>Eukaryota</taxon>
        <taxon>Viridiplantae</taxon>
        <taxon>Streptophyta</taxon>
        <taxon>Embryophyta</taxon>
        <taxon>Tracheophyta</taxon>
        <taxon>Spermatophyta</taxon>
        <taxon>Magnoliopsida</taxon>
        <taxon>Ranunculales</taxon>
        <taxon>Menispermaceae</taxon>
        <taxon>Menispermoideae</taxon>
        <taxon>Cissampelideae</taxon>
        <taxon>Stephania</taxon>
    </lineage>
</organism>